<dbReference type="Gene3D" id="3.30.559.10">
    <property type="entry name" value="Chloramphenicol acetyltransferase-like domain"/>
    <property type="match status" value="1"/>
</dbReference>
<dbReference type="AlphaFoldDB" id="A0A172TXR2"/>
<reference evidence="3" key="1">
    <citation type="submission" date="2015-01" db="EMBL/GenBank/DDBJ databases">
        <title>Flavisolibacter sp./LCS9/ whole genome sequencing.</title>
        <authorList>
            <person name="Kim M.K."/>
            <person name="Srinivasan S."/>
            <person name="Lee J.-J."/>
        </authorList>
    </citation>
    <scope>NUCLEOTIDE SEQUENCE [LARGE SCALE GENOMIC DNA]</scope>
    <source>
        <strain evidence="3">LCS9</strain>
    </source>
</reference>
<feature type="active site" description="Proton acceptor" evidence="1">
    <location>
        <position position="186"/>
    </location>
</feature>
<protein>
    <submittedName>
        <fullName evidence="2">Chloramphenicol acetyltransferase</fullName>
    </submittedName>
</protein>
<dbReference type="SUPFAM" id="SSF52777">
    <property type="entry name" value="CoA-dependent acyltransferases"/>
    <property type="match status" value="1"/>
</dbReference>
<dbReference type="PANTHER" id="PTHR38474:SF1">
    <property type="entry name" value="SLR0299 PROTEIN"/>
    <property type="match status" value="1"/>
</dbReference>
<keyword evidence="3" id="KW-1185">Reference proteome</keyword>
<dbReference type="OrthoDB" id="9801766at2"/>
<dbReference type="PIRSF" id="PIRSF000440">
    <property type="entry name" value="CAT"/>
    <property type="match status" value="1"/>
</dbReference>
<dbReference type="EMBL" id="CP011390">
    <property type="protein sequence ID" value="ANE51664.1"/>
    <property type="molecule type" value="Genomic_DNA"/>
</dbReference>
<evidence type="ECO:0000313" key="2">
    <source>
        <dbReference type="EMBL" id="ANE51664.1"/>
    </source>
</evidence>
<dbReference type="InterPro" id="IPR001707">
    <property type="entry name" value="Cmp_AcTrfase"/>
</dbReference>
<dbReference type="KEGG" id="fla:SY85_15300"/>
<sequence length="208" mass="24266">MKQLLDIANWERKDQYQFFKQFDEPFFGVTVQVDVTKAYESAKEQHISFFLYYLYQSLVAANEVESFRYRIKGEEIWIFDEIHASPTINRPNGTFGFAYFDYTTNFQQFQAQAQEEINKVQNTTGLIPALSGENVIHYSSVPWINFTGISHARAYSFPDSCPKISFGKMTEENGRRLMPMSVHVHHALMDGFHVAQYIDRFQELLNGK</sequence>
<accession>A0A172TXR2</accession>
<dbReference type="Proteomes" id="UP000077177">
    <property type="component" value="Chromosome"/>
</dbReference>
<gene>
    <name evidence="2" type="ORF">SY85_15300</name>
</gene>
<keyword evidence="2" id="KW-0808">Transferase</keyword>
<dbReference type="Pfam" id="PF00302">
    <property type="entry name" value="CAT"/>
    <property type="match status" value="1"/>
</dbReference>
<reference evidence="2 3" key="2">
    <citation type="journal article" date="2016" name="Int. J. Syst. Evol. Microbiol.">
        <title>Flavisolibacter tropicus sp. nov., isolated from tropical soil.</title>
        <authorList>
            <person name="Lee J.J."/>
            <person name="Kang M.S."/>
            <person name="Kim G.S."/>
            <person name="Lee C.S."/>
            <person name="Lim S."/>
            <person name="Lee J."/>
            <person name="Roh S.H."/>
            <person name="Kang H."/>
            <person name="Ha J.M."/>
            <person name="Bae S."/>
            <person name="Jung H.Y."/>
            <person name="Kim M.K."/>
        </authorList>
    </citation>
    <scope>NUCLEOTIDE SEQUENCE [LARGE SCALE GENOMIC DNA]</scope>
    <source>
        <strain evidence="2 3">LCS9</strain>
    </source>
</reference>
<proteinExistence type="predicted"/>
<dbReference type="PATRIC" id="fig|1492898.3.peg.3323"/>
<dbReference type="InterPro" id="IPR023213">
    <property type="entry name" value="CAT-like_dom_sf"/>
</dbReference>
<dbReference type="RefSeq" id="WP_066405780.1">
    <property type="nucleotide sequence ID" value="NZ_CP011390.1"/>
</dbReference>
<evidence type="ECO:0000256" key="1">
    <source>
        <dbReference type="PIRSR" id="PIRSR000440-1"/>
    </source>
</evidence>
<dbReference type="GO" id="GO:0008811">
    <property type="term" value="F:chloramphenicol O-acetyltransferase activity"/>
    <property type="evidence" value="ECO:0007669"/>
    <property type="project" value="InterPro"/>
</dbReference>
<dbReference type="PANTHER" id="PTHR38474">
    <property type="entry name" value="SLR0299 PROTEIN"/>
    <property type="match status" value="1"/>
</dbReference>
<organism evidence="2 3">
    <name type="scientific">Flavisolibacter tropicus</name>
    <dbReference type="NCBI Taxonomy" id="1492898"/>
    <lineage>
        <taxon>Bacteria</taxon>
        <taxon>Pseudomonadati</taxon>
        <taxon>Bacteroidota</taxon>
        <taxon>Chitinophagia</taxon>
        <taxon>Chitinophagales</taxon>
        <taxon>Chitinophagaceae</taxon>
        <taxon>Flavisolibacter</taxon>
    </lineage>
</organism>
<evidence type="ECO:0000313" key="3">
    <source>
        <dbReference type="Proteomes" id="UP000077177"/>
    </source>
</evidence>
<dbReference type="SMART" id="SM01059">
    <property type="entry name" value="CAT"/>
    <property type="match status" value="1"/>
</dbReference>
<name>A0A172TXR2_9BACT</name>